<feature type="region of interest" description="Disordered" evidence="1">
    <location>
        <begin position="85"/>
        <end position="113"/>
    </location>
</feature>
<dbReference type="Proteomes" id="UP001212152">
    <property type="component" value="Unassembled WGS sequence"/>
</dbReference>
<feature type="region of interest" description="Disordered" evidence="1">
    <location>
        <begin position="135"/>
        <end position="154"/>
    </location>
</feature>
<accession>A0AAD5TN30</accession>
<evidence type="ECO:0000313" key="2">
    <source>
        <dbReference type="EMBL" id="KAJ3180037.1"/>
    </source>
</evidence>
<comment type="caution">
    <text evidence="2">The sequence shown here is derived from an EMBL/GenBank/DDBJ whole genome shotgun (WGS) entry which is preliminary data.</text>
</comment>
<keyword evidence="3" id="KW-1185">Reference proteome</keyword>
<organism evidence="2 3">
    <name type="scientific">Geranomyces variabilis</name>
    <dbReference type="NCBI Taxonomy" id="109894"/>
    <lineage>
        <taxon>Eukaryota</taxon>
        <taxon>Fungi</taxon>
        <taxon>Fungi incertae sedis</taxon>
        <taxon>Chytridiomycota</taxon>
        <taxon>Chytridiomycota incertae sedis</taxon>
        <taxon>Chytridiomycetes</taxon>
        <taxon>Spizellomycetales</taxon>
        <taxon>Powellomycetaceae</taxon>
        <taxon>Geranomyces</taxon>
    </lineage>
</organism>
<dbReference type="EMBL" id="JADGJQ010000018">
    <property type="protein sequence ID" value="KAJ3180037.1"/>
    <property type="molecule type" value="Genomic_DNA"/>
</dbReference>
<gene>
    <name evidence="2" type="ORF">HDU87_002260</name>
</gene>
<dbReference type="AlphaFoldDB" id="A0AAD5TN30"/>
<reference evidence="2" key="1">
    <citation type="submission" date="2020-05" db="EMBL/GenBank/DDBJ databases">
        <title>Phylogenomic resolution of chytrid fungi.</title>
        <authorList>
            <person name="Stajich J.E."/>
            <person name="Amses K."/>
            <person name="Simmons R."/>
            <person name="Seto K."/>
            <person name="Myers J."/>
            <person name="Bonds A."/>
            <person name="Quandt C.A."/>
            <person name="Barry K."/>
            <person name="Liu P."/>
            <person name="Grigoriev I."/>
            <person name="Longcore J.E."/>
            <person name="James T.Y."/>
        </authorList>
    </citation>
    <scope>NUCLEOTIDE SEQUENCE</scope>
    <source>
        <strain evidence="2">JEL0379</strain>
    </source>
</reference>
<proteinExistence type="predicted"/>
<evidence type="ECO:0000256" key="1">
    <source>
        <dbReference type="SAM" id="MobiDB-lite"/>
    </source>
</evidence>
<name>A0AAD5TN30_9FUNG</name>
<evidence type="ECO:0000313" key="3">
    <source>
        <dbReference type="Proteomes" id="UP001212152"/>
    </source>
</evidence>
<protein>
    <submittedName>
        <fullName evidence="2">Uncharacterized protein</fullName>
    </submittedName>
</protein>
<sequence>MSGFNTGLTPASHLQPWQRSVHIPGAQSFPPGITHEIAWSNYYQRRDPYGEDEEQEDDERYQIHRRHAAGIVLPREPFTLTTNIARPSAPPPDHLPSYANGDGEVPAGQHGPLAKLPGLGIGGWVGMGHVSPEAAPDSRGLGNDYKPGVTLPSVRRPQTGVKRCLAFHLNGQKQRPATVPLPSVADFHSHNTHRHSAQYTTHLPYMSGATGYQMTYTTTSPLNPGIPPQRCGLYAPTQLQQMVYPTPPASPYRQPDVERTADSVPIPPMMVDPSMTAYPSQTSTPLQQYRHTPPTPKLLIPRPAPSYVHERHYDRRLLRTCYQSDFGPRDYDGGGGSALEVRGQGVDGRYRKAKAVHVVPPWAAGPSKRMTMRTGADHLCTFATGIAPCSNFNNKLH</sequence>